<dbReference type="PROSITE" id="PS00216">
    <property type="entry name" value="SUGAR_TRANSPORT_1"/>
    <property type="match status" value="1"/>
</dbReference>
<dbReference type="InterPro" id="IPR005829">
    <property type="entry name" value="Sugar_transporter_CS"/>
</dbReference>
<keyword evidence="6 7" id="KW-0472">Membrane</keyword>
<keyword evidence="5 7" id="KW-1133">Transmembrane helix</keyword>
<dbReference type="PROSITE" id="PS50850">
    <property type="entry name" value="MFS"/>
    <property type="match status" value="1"/>
</dbReference>
<feature type="transmembrane region" description="Helical" evidence="7">
    <location>
        <begin position="128"/>
        <end position="145"/>
    </location>
</feature>
<dbReference type="InterPro" id="IPR011701">
    <property type="entry name" value="MFS"/>
</dbReference>
<dbReference type="OrthoDB" id="5242249at2"/>
<dbReference type="SUPFAM" id="SSF103473">
    <property type="entry name" value="MFS general substrate transporter"/>
    <property type="match status" value="1"/>
</dbReference>
<feature type="domain" description="Major facilitator superfamily (MFS) profile" evidence="8">
    <location>
        <begin position="1"/>
        <end position="417"/>
    </location>
</feature>
<name>A0A1W0BAN2_9NOCA</name>
<feature type="transmembrane region" description="Helical" evidence="7">
    <location>
        <begin position="165"/>
        <end position="184"/>
    </location>
</feature>
<evidence type="ECO:0000313" key="9">
    <source>
        <dbReference type="EMBL" id="ONM50045.1"/>
    </source>
</evidence>
<feature type="transmembrane region" description="Helical" evidence="7">
    <location>
        <begin position="362"/>
        <end position="383"/>
    </location>
</feature>
<reference evidence="9 10" key="1">
    <citation type="journal article" date="2016" name="Antonie Van Leeuwenhoek">
        <title>Nocardia donostiensis sp. nov., isolated from human respiratory specimens.</title>
        <authorList>
            <person name="Ercibengoa M."/>
            <person name="Bell M."/>
            <person name="Marimon J.M."/>
            <person name="Humrighouse B."/>
            <person name="Klenk H.P."/>
            <person name="Potter G."/>
            <person name="Perez-Trallero E."/>
        </authorList>
    </citation>
    <scope>NUCLEOTIDE SEQUENCE [LARGE SCALE GENOMIC DNA]</scope>
    <source>
        <strain evidence="9 10">X1655</strain>
    </source>
</reference>
<evidence type="ECO:0000256" key="4">
    <source>
        <dbReference type="ARBA" id="ARBA00022692"/>
    </source>
</evidence>
<evidence type="ECO:0000259" key="8">
    <source>
        <dbReference type="PROSITE" id="PS50850"/>
    </source>
</evidence>
<dbReference type="InterPro" id="IPR036259">
    <property type="entry name" value="MFS_trans_sf"/>
</dbReference>
<dbReference type="PANTHER" id="PTHR23517">
    <property type="entry name" value="RESISTANCE PROTEIN MDTM, PUTATIVE-RELATED-RELATED"/>
    <property type="match status" value="1"/>
</dbReference>
<feature type="transmembrane region" description="Helical" evidence="7">
    <location>
        <begin position="237"/>
        <end position="259"/>
    </location>
</feature>
<keyword evidence="3" id="KW-1003">Cell membrane</keyword>
<dbReference type="STRING" id="1538463.B0T36_06905"/>
<evidence type="ECO:0000313" key="10">
    <source>
        <dbReference type="Proteomes" id="UP000188836"/>
    </source>
</evidence>
<feature type="transmembrane region" description="Helical" evidence="7">
    <location>
        <begin position="271"/>
        <end position="289"/>
    </location>
</feature>
<feature type="transmembrane region" description="Helical" evidence="7">
    <location>
        <begin position="63"/>
        <end position="85"/>
    </location>
</feature>
<evidence type="ECO:0000256" key="1">
    <source>
        <dbReference type="ARBA" id="ARBA00004651"/>
    </source>
</evidence>
<evidence type="ECO:0000256" key="5">
    <source>
        <dbReference type="ARBA" id="ARBA00022989"/>
    </source>
</evidence>
<evidence type="ECO:0000256" key="2">
    <source>
        <dbReference type="ARBA" id="ARBA00022448"/>
    </source>
</evidence>
<dbReference type="GO" id="GO:0022857">
    <property type="term" value="F:transmembrane transporter activity"/>
    <property type="evidence" value="ECO:0007669"/>
    <property type="project" value="InterPro"/>
</dbReference>
<evidence type="ECO:0000256" key="3">
    <source>
        <dbReference type="ARBA" id="ARBA00022475"/>
    </source>
</evidence>
<keyword evidence="4 7" id="KW-0812">Transmembrane</keyword>
<feature type="transmembrane region" description="Helical" evidence="7">
    <location>
        <begin position="301"/>
        <end position="322"/>
    </location>
</feature>
<accession>A0A1W0BAN2</accession>
<evidence type="ECO:0000256" key="7">
    <source>
        <dbReference type="SAM" id="Phobius"/>
    </source>
</evidence>
<protein>
    <recommendedName>
        <fullName evidence="8">Major facilitator superfamily (MFS) profile domain-containing protein</fullName>
    </recommendedName>
</protein>
<dbReference type="InterPro" id="IPR050171">
    <property type="entry name" value="MFS_Transporters"/>
</dbReference>
<gene>
    <name evidence="9" type="ORF">B0T46_02790</name>
</gene>
<dbReference type="GO" id="GO:0005886">
    <property type="term" value="C:plasma membrane"/>
    <property type="evidence" value="ECO:0007669"/>
    <property type="project" value="UniProtKB-SubCell"/>
</dbReference>
<dbReference type="Pfam" id="PF07690">
    <property type="entry name" value="MFS_1"/>
    <property type="match status" value="1"/>
</dbReference>
<evidence type="ECO:0000256" key="6">
    <source>
        <dbReference type="ARBA" id="ARBA00023136"/>
    </source>
</evidence>
<sequence>MGHWFRKPSSADALEVIEKVVVSGQGRPVPTQSWLRPAVAVASLGWGANQFAPLIVLYQRHGVSAAATELLFGLYAVGLIPALLVGGRWSDRVGRKVVVETALVLSMLASLVLLVGSTWHVLLFPGRFLTGISSGLAFGTGAAWIRELSAGQTHQHAGARRATVAMTVGFGGGPLVAGLIAQWVSESQVWPYVPHLVLCVAAMALFIRFEPATVRTPSSSIAHDADNHDQGAVARHLLVITAPFAPWVFGTAAIALAYLPAAVTDHAGAQPLAFAAVATSIPALAGVLVQPLAARMNSRSGAGLLVPAMMTAVIALIVATWAAAASTVWSVLIAAIALGAAYGVTQFAGLADIQHTAPPAQLGAATSAYQALSYLGFALPYMLTSVHSHWGWSPTQGLSAVVVLAVLATAWLAVANRTEGRSTDA</sequence>
<dbReference type="InterPro" id="IPR020846">
    <property type="entry name" value="MFS_dom"/>
</dbReference>
<feature type="transmembrane region" description="Helical" evidence="7">
    <location>
        <begin position="328"/>
        <end position="350"/>
    </location>
</feature>
<dbReference type="AlphaFoldDB" id="A0A1W0BAN2"/>
<dbReference type="PANTHER" id="PTHR23517:SF13">
    <property type="entry name" value="MAJOR FACILITATOR SUPERFAMILY MFS_1"/>
    <property type="match status" value="1"/>
</dbReference>
<dbReference type="EMBL" id="MUMY01000002">
    <property type="protein sequence ID" value="ONM50045.1"/>
    <property type="molecule type" value="Genomic_DNA"/>
</dbReference>
<feature type="transmembrane region" description="Helical" evidence="7">
    <location>
        <begin position="97"/>
        <end position="122"/>
    </location>
</feature>
<comment type="subcellular location">
    <subcellularLocation>
        <location evidence="1">Cell membrane</location>
        <topology evidence="1">Multi-pass membrane protein</topology>
    </subcellularLocation>
</comment>
<proteinExistence type="predicted"/>
<keyword evidence="10" id="KW-1185">Reference proteome</keyword>
<organism evidence="9 10">
    <name type="scientific">Nocardia donostiensis</name>
    <dbReference type="NCBI Taxonomy" id="1538463"/>
    <lineage>
        <taxon>Bacteria</taxon>
        <taxon>Bacillati</taxon>
        <taxon>Actinomycetota</taxon>
        <taxon>Actinomycetes</taxon>
        <taxon>Mycobacteriales</taxon>
        <taxon>Nocardiaceae</taxon>
        <taxon>Nocardia</taxon>
    </lineage>
</organism>
<comment type="caution">
    <text evidence="9">The sequence shown here is derived from an EMBL/GenBank/DDBJ whole genome shotgun (WGS) entry which is preliminary data.</text>
</comment>
<feature type="transmembrane region" description="Helical" evidence="7">
    <location>
        <begin position="190"/>
        <end position="209"/>
    </location>
</feature>
<dbReference type="Gene3D" id="1.20.1250.20">
    <property type="entry name" value="MFS general substrate transporter like domains"/>
    <property type="match status" value="1"/>
</dbReference>
<keyword evidence="2" id="KW-0813">Transport</keyword>
<dbReference type="Proteomes" id="UP000188836">
    <property type="component" value="Unassembled WGS sequence"/>
</dbReference>
<feature type="transmembrane region" description="Helical" evidence="7">
    <location>
        <begin position="395"/>
        <end position="414"/>
    </location>
</feature>